<evidence type="ECO:0000313" key="1">
    <source>
        <dbReference type="EMBL" id="TDQ57428.1"/>
    </source>
</evidence>
<reference evidence="1 2" key="1">
    <citation type="submission" date="2019-03" db="EMBL/GenBank/DDBJ databases">
        <title>Genomic Encyclopedia of Type Strains, Phase IV (KMG-IV): sequencing the most valuable type-strain genomes for metagenomic binning, comparative biology and taxonomic classification.</title>
        <authorList>
            <person name="Goeker M."/>
        </authorList>
    </citation>
    <scope>NUCLEOTIDE SEQUENCE [LARGE SCALE GENOMIC DNA]</scope>
    <source>
        <strain evidence="1 2">DSM 28403</strain>
    </source>
</reference>
<evidence type="ECO:0008006" key="3">
    <source>
        <dbReference type="Google" id="ProtNLM"/>
    </source>
</evidence>
<proteinExistence type="predicted"/>
<name>A0A4R6VBI1_9PAST</name>
<comment type="caution">
    <text evidence="1">The sequence shown here is derived from an EMBL/GenBank/DDBJ whole genome shotgun (WGS) entry which is preliminary data.</text>
</comment>
<gene>
    <name evidence="1" type="ORF">EDC45_1489</name>
</gene>
<organism evidence="1 2">
    <name type="scientific">Mesocricetibacter intestinalis</name>
    <dbReference type="NCBI Taxonomy" id="1521930"/>
    <lineage>
        <taxon>Bacteria</taxon>
        <taxon>Pseudomonadati</taxon>
        <taxon>Pseudomonadota</taxon>
        <taxon>Gammaproteobacteria</taxon>
        <taxon>Pasteurellales</taxon>
        <taxon>Pasteurellaceae</taxon>
        <taxon>Mesocricetibacter</taxon>
    </lineage>
</organism>
<accession>A0A4R6VBI1</accession>
<sequence>MEHRLNDIINIFNQCFAQDYNTRLVKGGEEPIYIPANEKVPYHAIYFARGFYSSALHEIAHWLVAGAARRQLEDFGYWYEPDGRNQQQQREFEKVEVKPQAIEWILSVAAGFRYFASLDNLNGNPGDSQPFKQAVYAQVKHYAEKGLPKRAEILRKALAQFYATEDRIDLSKFRVEEI</sequence>
<dbReference type="InterPro" id="IPR007411">
    <property type="entry name" value="EpmC"/>
</dbReference>
<dbReference type="Pfam" id="PF04315">
    <property type="entry name" value="EpmC"/>
    <property type="match status" value="1"/>
</dbReference>
<dbReference type="AlphaFoldDB" id="A0A4R6VBI1"/>
<dbReference type="Proteomes" id="UP000295657">
    <property type="component" value="Unassembled WGS sequence"/>
</dbReference>
<protein>
    <recommendedName>
        <fullName evidence="3">Elongation factor P hydroxylase</fullName>
    </recommendedName>
</protein>
<dbReference type="EMBL" id="SNYQ01000005">
    <property type="protein sequence ID" value="TDQ57428.1"/>
    <property type="molecule type" value="Genomic_DNA"/>
</dbReference>
<dbReference type="OrthoDB" id="5298591at2"/>
<keyword evidence="2" id="KW-1185">Reference proteome</keyword>
<evidence type="ECO:0000313" key="2">
    <source>
        <dbReference type="Proteomes" id="UP000295657"/>
    </source>
</evidence>
<dbReference type="RefSeq" id="WP_133545024.1">
    <property type="nucleotide sequence ID" value="NZ_SNYQ01000005.1"/>
</dbReference>